<reference evidence="1" key="2">
    <citation type="journal article" date="2015" name="Data Brief">
        <title>Shoot transcriptome of the giant reed, Arundo donax.</title>
        <authorList>
            <person name="Barrero R.A."/>
            <person name="Guerrero F.D."/>
            <person name="Moolhuijzen P."/>
            <person name="Goolsby J.A."/>
            <person name="Tidwell J."/>
            <person name="Bellgard S.E."/>
            <person name="Bellgard M.I."/>
        </authorList>
    </citation>
    <scope>NUCLEOTIDE SEQUENCE</scope>
    <source>
        <tissue evidence="1">Shoot tissue taken approximately 20 cm above the soil surface</tissue>
    </source>
</reference>
<reference evidence="1" key="1">
    <citation type="submission" date="2014-09" db="EMBL/GenBank/DDBJ databases">
        <authorList>
            <person name="Magalhaes I.L.F."/>
            <person name="Oliveira U."/>
            <person name="Santos F.R."/>
            <person name="Vidigal T.H.D.A."/>
            <person name="Brescovit A.D."/>
            <person name="Santos A.J."/>
        </authorList>
    </citation>
    <scope>NUCLEOTIDE SEQUENCE</scope>
    <source>
        <tissue evidence="1">Shoot tissue taken approximately 20 cm above the soil surface</tissue>
    </source>
</reference>
<sequence>MGNFCFHTSSTSNHHQ</sequence>
<dbReference type="EMBL" id="GBRH01233562">
    <property type="protein sequence ID" value="JAD64333.1"/>
    <property type="molecule type" value="Transcribed_RNA"/>
</dbReference>
<dbReference type="AlphaFoldDB" id="A0A0A9BQ97"/>
<evidence type="ECO:0000313" key="1">
    <source>
        <dbReference type="EMBL" id="JAD64333.1"/>
    </source>
</evidence>
<name>A0A0A9BQ97_ARUDO</name>
<proteinExistence type="predicted"/>
<organism evidence="1">
    <name type="scientific">Arundo donax</name>
    <name type="common">Giant reed</name>
    <name type="synonym">Donax arundinaceus</name>
    <dbReference type="NCBI Taxonomy" id="35708"/>
    <lineage>
        <taxon>Eukaryota</taxon>
        <taxon>Viridiplantae</taxon>
        <taxon>Streptophyta</taxon>
        <taxon>Embryophyta</taxon>
        <taxon>Tracheophyta</taxon>
        <taxon>Spermatophyta</taxon>
        <taxon>Magnoliopsida</taxon>
        <taxon>Liliopsida</taxon>
        <taxon>Poales</taxon>
        <taxon>Poaceae</taxon>
        <taxon>PACMAD clade</taxon>
        <taxon>Arundinoideae</taxon>
        <taxon>Arundineae</taxon>
        <taxon>Arundo</taxon>
    </lineage>
</organism>
<protein>
    <submittedName>
        <fullName evidence="1">Uncharacterized protein</fullName>
    </submittedName>
</protein>
<accession>A0A0A9BQ97</accession>